<sequence>MQTHRIPVVAHQQTRPIAPTRRSLSGTYPLRNGDSIPYESLLERDFLARMTFSSQVCDVIAQPVQIPFHGDGARTHTYTPDFLINYHLGDCQFGNYPVPLLVEVKPRDLWVKDWRKWLTKWKAAWRYAREQGWAFHIYDESRIRDTGFANIQFLDRYKAMDFSREESEWVVQTVREAGSVPVHYLLAIHFAGIYRGRGISHIWYLIATRQLDCDIRQPLNDFLDVWIPWP</sequence>
<organism evidence="3 4">
    <name type="scientific">Pseudomonas poae</name>
    <dbReference type="NCBI Taxonomy" id="200451"/>
    <lineage>
        <taxon>Bacteria</taxon>
        <taxon>Pseudomonadati</taxon>
        <taxon>Pseudomonadota</taxon>
        <taxon>Gammaproteobacteria</taxon>
        <taxon>Pseudomonadales</taxon>
        <taxon>Pseudomonadaceae</taxon>
        <taxon>Pseudomonas</taxon>
    </lineage>
</organism>
<feature type="domain" description="TnsA endonuclease C-terminal" evidence="1">
    <location>
        <begin position="143"/>
        <end position="215"/>
    </location>
</feature>
<dbReference type="Pfam" id="PF08721">
    <property type="entry name" value="Tn7_Tnp_TnsA_C"/>
    <property type="match status" value="1"/>
</dbReference>
<keyword evidence="4" id="KW-1185">Reference proteome</keyword>
<proteinExistence type="predicted"/>
<keyword evidence="3" id="KW-0378">Hydrolase</keyword>
<name>A0ABY0RNY6_9PSED</name>
<dbReference type="Pfam" id="PF08722">
    <property type="entry name" value="Tn7_TnsA-like_N"/>
    <property type="match status" value="1"/>
</dbReference>
<dbReference type="RefSeq" id="WP_231981887.1">
    <property type="nucleotide sequence ID" value="NZ_JYLI01000008.1"/>
</dbReference>
<keyword evidence="3" id="KW-0540">Nuclease</keyword>
<dbReference type="EMBL" id="LT629706">
    <property type="protein sequence ID" value="SDO33749.1"/>
    <property type="molecule type" value="Genomic_DNA"/>
</dbReference>
<reference evidence="3 4" key="1">
    <citation type="submission" date="2016-10" db="EMBL/GenBank/DDBJ databases">
        <authorList>
            <person name="Varghese N."/>
            <person name="Submissions S."/>
        </authorList>
    </citation>
    <scope>NUCLEOTIDE SEQUENCE [LARGE SCALE GENOMIC DNA]</scope>
    <source>
        <strain evidence="3 4">BS2776</strain>
    </source>
</reference>
<evidence type="ECO:0000313" key="4">
    <source>
        <dbReference type="Proteomes" id="UP000181903"/>
    </source>
</evidence>
<dbReference type="InterPro" id="IPR014833">
    <property type="entry name" value="TnsA_N"/>
</dbReference>
<keyword evidence="3" id="KW-0255">Endonuclease</keyword>
<dbReference type="GO" id="GO:0004519">
    <property type="term" value="F:endonuclease activity"/>
    <property type="evidence" value="ECO:0007669"/>
    <property type="project" value="UniProtKB-KW"/>
</dbReference>
<evidence type="ECO:0000259" key="1">
    <source>
        <dbReference type="Pfam" id="PF08721"/>
    </source>
</evidence>
<gene>
    <name evidence="3" type="ORF">SAMN04490208_3432</name>
</gene>
<protein>
    <submittedName>
        <fullName evidence="3">TnsA endonuclease C terminal</fullName>
    </submittedName>
</protein>
<dbReference type="Proteomes" id="UP000181903">
    <property type="component" value="Chromosome I"/>
</dbReference>
<dbReference type="InterPro" id="IPR014832">
    <property type="entry name" value="TnsA_C"/>
</dbReference>
<feature type="domain" description="TnsA endonuclease N-terminal" evidence="2">
    <location>
        <begin position="54"/>
        <end position="140"/>
    </location>
</feature>
<evidence type="ECO:0000259" key="2">
    <source>
        <dbReference type="Pfam" id="PF08722"/>
    </source>
</evidence>
<accession>A0ABY0RNY6</accession>
<evidence type="ECO:0000313" key="3">
    <source>
        <dbReference type="EMBL" id="SDO33749.1"/>
    </source>
</evidence>